<gene>
    <name evidence="1" type="ORF">LCGC14_2502550</name>
</gene>
<reference evidence="1" key="1">
    <citation type="journal article" date="2015" name="Nature">
        <title>Complex archaea that bridge the gap between prokaryotes and eukaryotes.</title>
        <authorList>
            <person name="Spang A."/>
            <person name="Saw J.H."/>
            <person name="Jorgensen S.L."/>
            <person name="Zaremba-Niedzwiedzka K."/>
            <person name="Martijn J."/>
            <person name="Lind A.E."/>
            <person name="van Eijk R."/>
            <person name="Schleper C."/>
            <person name="Guy L."/>
            <person name="Ettema T.J."/>
        </authorList>
    </citation>
    <scope>NUCLEOTIDE SEQUENCE</scope>
</reference>
<name>A0A0F9B293_9ZZZZ</name>
<organism evidence="1">
    <name type="scientific">marine sediment metagenome</name>
    <dbReference type="NCBI Taxonomy" id="412755"/>
    <lineage>
        <taxon>unclassified sequences</taxon>
        <taxon>metagenomes</taxon>
        <taxon>ecological metagenomes</taxon>
    </lineage>
</organism>
<protein>
    <submittedName>
        <fullName evidence="1">Uncharacterized protein</fullName>
    </submittedName>
</protein>
<comment type="caution">
    <text evidence="1">The sequence shown here is derived from an EMBL/GenBank/DDBJ whole genome shotgun (WGS) entry which is preliminary data.</text>
</comment>
<proteinExistence type="predicted"/>
<evidence type="ECO:0000313" key="1">
    <source>
        <dbReference type="EMBL" id="KKL15740.1"/>
    </source>
</evidence>
<dbReference type="EMBL" id="LAZR01039949">
    <property type="protein sequence ID" value="KKL15740.1"/>
    <property type="molecule type" value="Genomic_DNA"/>
</dbReference>
<sequence length="185" mass="22692">MFGWYDSEMDWKWNSKSLWRTLTHPFTRFFWWMVKSVQYSWFLRKDFDFDHHYILRLLKYKLQRTRKCIISNNIILAADQVGAEIKHAEDLLTKIINGSHDLLPELQKGHENKWGPDINISKEIEVNGQKMYEWKRYRKNATTPELQKQEQQEQFDIYKAQDEELKKIEESLSEHILKFYKGWWD</sequence>
<accession>A0A0F9B293</accession>
<dbReference type="AlphaFoldDB" id="A0A0F9B293"/>